<evidence type="ECO:0000313" key="2">
    <source>
        <dbReference type="EMBL" id="KAA6393718.1"/>
    </source>
</evidence>
<accession>A0A5J4WFR9</accession>
<organism evidence="2 3">
    <name type="scientific">Streblomastix strix</name>
    <dbReference type="NCBI Taxonomy" id="222440"/>
    <lineage>
        <taxon>Eukaryota</taxon>
        <taxon>Metamonada</taxon>
        <taxon>Preaxostyla</taxon>
        <taxon>Oxymonadida</taxon>
        <taxon>Streblomastigidae</taxon>
        <taxon>Streblomastix</taxon>
    </lineage>
</organism>
<dbReference type="EMBL" id="SNRW01002158">
    <property type="protein sequence ID" value="KAA6393718.1"/>
    <property type="molecule type" value="Genomic_DNA"/>
</dbReference>
<feature type="region of interest" description="Disordered" evidence="1">
    <location>
        <begin position="1"/>
        <end position="29"/>
    </location>
</feature>
<evidence type="ECO:0000313" key="3">
    <source>
        <dbReference type="Proteomes" id="UP000324800"/>
    </source>
</evidence>
<sequence length="90" mass="10020">MQSNKRSCNLQASGSGRKPEARMVAASNAEAPFTGRGRAERMALALSKVIHHEFQILLDVSKICLCIPTFRPSLIDCKPPFFQQLSESYH</sequence>
<reference evidence="2 3" key="1">
    <citation type="submission" date="2019-03" db="EMBL/GenBank/DDBJ databases">
        <title>Single cell metagenomics reveals metabolic interactions within the superorganism composed of flagellate Streblomastix strix and complex community of Bacteroidetes bacteria on its surface.</title>
        <authorList>
            <person name="Treitli S.C."/>
            <person name="Kolisko M."/>
            <person name="Husnik F."/>
            <person name="Keeling P."/>
            <person name="Hampl V."/>
        </authorList>
    </citation>
    <scope>NUCLEOTIDE SEQUENCE [LARGE SCALE GENOMIC DNA]</scope>
    <source>
        <strain evidence="2">ST1C</strain>
    </source>
</reference>
<dbReference type="Proteomes" id="UP000324800">
    <property type="component" value="Unassembled WGS sequence"/>
</dbReference>
<gene>
    <name evidence="2" type="ORF">EZS28_010754</name>
</gene>
<evidence type="ECO:0000256" key="1">
    <source>
        <dbReference type="SAM" id="MobiDB-lite"/>
    </source>
</evidence>
<name>A0A5J4WFR9_9EUKA</name>
<feature type="compositionally biased region" description="Polar residues" evidence="1">
    <location>
        <begin position="1"/>
        <end position="14"/>
    </location>
</feature>
<protein>
    <submittedName>
        <fullName evidence="2">Uncharacterized protein</fullName>
    </submittedName>
</protein>
<dbReference type="AlphaFoldDB" id="A0A5J4WFR9"/>
<proteinExistence type="predicted"/>
<comment type="caution">
    <text evidence="2">The sequence shown here is derived from an EMBL/GenBank/DDBJ whole genome shotgun (WGS) entry which is preliminary data.</text>
</comment>